<sequence>MPRHSPEQYERAKPDPAKEDVLSPEWEEKVPESARNTEEAEPLDQGRVPPVRSRDEANIDTDDALPSDDEEEAIADNPEREEVRFGDVKTPRSE</sequence>
<evidence type="ECO:0000313" key="3">
    <source>
        <dbReference type="Proteomes" id="UP000094342"/>
    </source>
</evidence>
<organism evidence="2 3">
    <name type="scientific">Sinorhizobium alkalisoli</name>
    <dbReference type="NCBI Taxonomy" id="1752398"/>
    <lineage>
        <taxon>Bacteria</taxon>
        <taxon>Pseudomonadati</taxon>
        <taxon>Pseudomonadota</taxon>
        <taxon>Alphaproteobacteria</taxon>
        <taxon>Hyphomicrobiales</taxon>
        <taxon>Rhizobiaceae</taxon>
        <taxon>Sinorhizobium/Ensifer group</taxon>
        <taxon>Sinorhizobium</taxon>
    </lineage>
</organism>
<feature type="region of interest" description="Disordered" evidence="1">
    <location>
        <begin position="1"/>
        <end position="94"/>
    </location>
</feature>
<feature type="compositionally biased region" description="Basic and acidic residues" evidence="1">
    <location>
        <begin position="1"/>
        <end position="38"/>
    </location>
</feature>
<dbReference type="EMBL" id="LYBW01000047">
    <property type="protein sequence ID" value="ODR92248.1"/>
    <property type="molecule type" value="Genomic_DNA"/>
</dbReference>
<evidence type="ECO:0000313" key="2">
    <source>
        <dbReference type="EMBL" id="ODR92248.1"/>
    </source>
</evidence>
<gene>
    <name evidence="2" type="ORF">A8M32_06200</name>
</gene>
<keyword evidence="3" id="KW-1185">Reference proteome</keyword>
<dbReference type="OrthoDB" id="8421354at2"/>
<protein>
    <submittedName>
        <fullName evidence="2">Uncharacterized protein</fullName>
    </submittedName>
</protein>
<proteinExistence type="predicted"/>
<dbReference type="RefSeq" id="WP_069457560.1">
    <property type="nucleotide sequence ID" value="NZ_LYBW01000047.1"/>
</dbReference>
<dbReference type="STRING" id="1752398.A8M32_06200"/>
<comment type="caution">
    <text evidence="2">The sequence shown here is derived from an EMBL/GenBank/DDBJ whole genome shotgun (WGS) entry which is preliminary data.</text>
</comment>
<name>A0A1E3VF97_9HYPH</name>
<evidence type="ECO:0000256" key="1">
    <source>
        <dbReference type="SAM" id="MobiDB-lite"/>
    </source>
</evidence>
<dbReference type="AlphaFoldDB" id="A0A1E3VF97"/>
<feature type="compositionally biased region" description="Acidic residues" evidence="1">
    <location>
        <begin position="58"/>
        <end position="74"/>
    </location>
</feature>
<reference evidence="3" key="1">
    <citation type="submission" date="2016-05" db="EMBL/GenBank/DDBJ databases">
        <authorList>
            <person name="Li Y."/>
        </authorList>
    </citation>
    <scope>NUCLEOTIDE SEQUENCE [LARGE SCALE GENOMIC DNA]</scope>
    <source>
        <strain evidence="3">YIC4027</strain>
    </source>
</reference>
<dbReference type="Proteomes" id="UP000094342">
    <property type="component" value="Unassembled WGS sequence"/>
</dbReference>
<accession>A0A1E3VF97</accession>
<feature type="compositionally biased region" description="Basic and acidic residues" evidence="1">
    <location>
        <begin position="77"/>
        <end position="94"/>
    </location>
</feature>